<dbReference type="Pfam" id="PF02470">
    <property type="entry name" value="MlaD"/>
    <property type="match status" value="1"/>
</dbReference>
<accession>A0A0U1C6J7</accession>
<sequence>MKRISRSVIITALITGLIVAAALGVIGWRYLKPYVNTMTVTAQFESVSGLYVGNPVSVLGMPVGRVAAINLTGSYAEVELAIDKDVKIPVDAQAVTVSTSILTDRHIELTPPYRGGPTLQEHDTIGLSHTKSPIEFDRVLGILDKLSGSLRGDGKGQGPVADLVNNSAAIADGNGDRMKSAADALSRALRITSEDGGALTREQLTTIITNTSSLFEAAAKNDQTLREFGSSIRQLGQIVADEDFGSGTTGHTLNAIIEKAGALVERNRDNFKQSIQHGNTALQSLTDYQREASELFDVLPLMSDNLYNAIDQNNGSMRAHILVDKILFDTQLTKEICNMMGLRQLGCSTGTLQDYGPDFGLTYMLDGLAAMGQK</sequence>
<name>A0A0U1C6J7_9MYCO</name>
<organism evidence="2 3">
    <name type="scientific">Mycobacteroides abscessus</name>
    <dbReference type="NCBI Taxonomy" id="36809"/>
    <lineage>
        <taxon>Bacteria</taxon>
        <taxon>Bacillati</taxon>
        <taxon>Actinomycetota</taxon>
        <taxon>Actinomycetes</taxon>
        <taxon>Mycobacteriales</taxon>
        <taxon>Mycobacteriaceae</taxon>
        <taxon>Mycobacteroides</taxon>
    </lineage>
</organism>
<evidence type="ECO:0000313" key="3">
    <source>
        <dbReference type="Proteomes" id="UP000045782"/>
    </source>
</evidence>
<dbReference type="NCBIfam" id="TIGR00996">
    <property type="entry name" value="Mtu_fam_mce"/>
    <property type="match status" value="1"/>
</dbReference>
<dbReference type="PANTHER" id="PTHR33371">
    <property type="entry name" value="INTERMEMBRANE PHOSPHOLIPID TRANSPORT SYSTEM BINDING PROTEIN MLAD-RELATED"/>
    <property type="match status" value="1"/>
</dbReference>
<evidence type="ECO:0000313" key="2">
    <source>
        <dbReference type="EMBL" id="CPV34631.1"/>
    </source>
</evidence>
<dbReference type="InterPro" id="IPR052336">
    <property type="entry name" value="MlaD_Phospholipid_Transporter"/>
</dbReference>
<evidence type="ECO:0000259" key="1">
    <source>
        <dbReference type="Pfam" id="PF02470"/>
    </source>
</evidence>
<gene>
    <name evidence="2" type="ORF">ERS075579_00582</name>
</gene>
<dbReference type="GO" id="GO:0005576">
    <property type="term" value="C:extracellular region"/>
    <property type="evidence" value="ECO:0007669"/>
    <property type="project" value="TreeGrafter"/>
</dbReference>
<dbReference type="RefSeq" id="WP_005057816.1">
    <property type="nucleotide sequence ID" value="NZ_CP014951.1"/>
</dbReference>
<reference evidence="2 3" key="1">
    <citation type="submission" date="2015-03" db="EMBL/GenBank/DDBJ databases">
        <authorList>
            <person name="Murphy D."/>
        </authorList>
    </citation>
    <scope>NUCLEOTIDE SEQUENCE [LARGE SCALE GENOMIC DNA]</scope>
    <source>
        <strain evidence="2 3">PAP088</strain>
    </source>
</reference>
<dbReference type="Proteomes" id="UP000045782">
    <property type="component" value="Unassembled WGS sequence"/>
</dbReference>
<dbReference type="InterPro" id="IPR005693">
    <property type="entry name" value="Mce"/>
</dbReference>
<dbReference type="EMBL" id="CSWP01000001">
    <property type="protein sequence ID" value="CPV34631.1"/>
    <property type="molecule type" value="Genomic_DNA"/>
</dbReference>
<protein>
    <submittedName>
        <fullName evidence="2">Putative Mce family protein</fullName>
    </submittedName>
</protein>
<dbReference type="AlphaFoldDB" id="A0A0U1C6J7"/>
<dbReference type="InterPro" id="IPR003399">
    <property type="entry name" value="Mce/MlaD"/>
</dbReference>
<proteinExistence type="predicted"/>
<feature type="domain" description="Mce/MlaD" evidence="1">
    <location>
        <begin position="37"/>
        <end position="112"/>
    </location>
</feature>
<dbReference type="PANTHER" id="PTHR33371:SF4">
    <property type="entry name" value="INTERMEMBRANE PHOSPHOLIPID TRANSPORT SYSTEM BINDING PROTEIN MLAD"/>
    <property type="match status" value="1"/>
</dbReference>